<accession>A0ACB8BBG2</accession>
<proteinExistence type="predicted"/>
<keyword evidence="2" id="KW-1185">Reference proteome</keyword>
<evidence type="ECO:0000313" key="1">
    <source>
        <dbReference type="EMBL" id="KAH7923151.1"/>
    </source>
</evidence>
<comment type="caution">
    <text evidence="1">The sequence shown here is derived from an EMBL/GenBank/DDBJ whole genome shotgun (WGS) entry which is preliminary data.</text>
</comment>
<sequence>MLVEIAELNLRSSTIVLSAEGSFTLFSAQILPMSKKAAKNQQAETTYAERDIVLAKVRGFPPWPGMVVNPDSVPPPVAKERPSGKKTSFYCVRFFPAGDYAWLVSKDISKLQAHEIQAYIDEPHKRSGDLLSGYRIAQNPEPWEKERANADMDAAEQEGNAEVDQLDSEGEEEGQKKPTKTKKRKRESDAPATKAKAKPKAEKKAPAAKAKKNGVKSKEMVESEDEGDDGEQEAEAEDEDDAGPSTKTAPPPSKKPKRDKEDDVDPALEKDPEAQKVREWRHRLQKALLGSRGLPSNEEMPALDALFTTVEQYDHANIIAYLSFSKIGKVMRHIAALSPDKVPRDEEFKFRARAKSLVDKWHAILGANKNENGVEGGVNGVAADQAQSAEAEAQSEVKSQHMGSPKENGTATVDAPPEQHDGDVSAMGDVTMSEA</sequence>
<evidence type="ECO:0000313" key="2">
    <source>
        <dbReference type="Proteomes" id="UP000790709"/>
    </source>
</evidence>
<protein>
    <submittedName>
        <fullName evidence="1">Uncharacterized protein</fullName>
    </submittedName>
</protein>
<dbReference type="Proteomes" id="UP000790709">
    <property type="component" value="Unassembled WGS sequence"/>
</dbReference>
<gene>
    <name evidence="1" type="ORF">BV22DRAFT_604881</name>
</gene>
<organism evidence="1 2">
    <name type="scientific">Leucogyrophana mollusca</name>
    <dbReference type="NCBI Taxonomy" id="85980"/>
    <lineage>
        <taxon>Eukaryota</taxon>
        <taxon>Fungi</taxon>
        <taxon>Dikarya</taxon>
        <taxon>Basidiomycota</taxon>
        <taxon>Agaricomycotina</taxon>
        <taxon>Agaricomycetes</taxon>
        <taxon>Agaricomycetidae</taxon>
        <taxon>Boletales</taxon>
        <taxon>Boletales incertae sedis</taxon>
        <taxon>Leucogyrophana</taxon>
    </lineage>
</organism>
<reference evidence="1" key="1">
    <citation type="journal article" date="2021" name="New Phytol.">
        <title>Evolutionary innovations through gain and loss of genes in the ectomycorrhizal Boletales.</title>
        <authorList>
            <person name="Wu G."/>
            <person name="Miyauchi S."/>
            <person name="Morin E."/>
            <person name="Kuo A."/>
            <person name="Drula E."/>
            <person name="Varga T."/>
            <person name="Kohler A."/>
            <person name="Feng B."/>
            <person name="Cao Y."/>
            <person name="Lipzen A."/>
            <person name="Daum C."/>
            <person name="Hundley H."/>
            <person name="Pangilinan J."/>
            <person name="Johnson J."/>
            <person name="Barry K."/>
            <person name="LaButti K."/>
            <person name="Ng V."/>
            <person name="Ahrendt S."/>
            <person name="Min B."/>
            <person name="Choi I.G."/>
            <person name="Park H."/>
            <person name="Plett J.M."/>
            <person name="Magnuson J."/>
            <person name="Spatafora J.W."/>
            <person name="Nagy L.G."/>
            <person name="Henrissat B."/>
            <person name="Grigoriev I.V."/>
            <person name="Yang Z.L."/>
            <person name="Xu J."/>
            <person name="Martin F.M."/>
        </authorList>
    </citation>
    <scope>NUCLEOTIDE SEQUENCE</scope>
    <source>
        <strain evidence="1">KUC20120723A-06</strain>
    </source>
</reference>
<name>A0ACB8BBG2_9AGAM</name>
<dbReference type="EMBL" id="MU266461">
    <property type="protein sequence ID" value="KAH7923151.1"/>
    <property type="molecule type" value="Genomic_DNA"/>
</dbReference>